<feature type="domain" description="Ribbon-helix-helix protein CopG" evidence="1">
    <location>
        <begin position="2"/>
        <end position="28"/>
    </location>
</feature>
<dbReference type="KEGG" id="mprt:ET475_05550"/>
<organism evidence="2 3">
    <name type="scientific">Microbacterium protaetiae</name>
    <dbReference type="NCBI Taxonomy" id="2509458"/>
    <lineage>
        <taxon>Bacteria</taxon>
        <taxon>Bacillati</taxon>
        <taxon>Actinomycetota</taxon>
        <taxon>Actinomycetes</taxon>
        <taxon>Micrococcales</taxon>
        <taxon>Microbacteriaceae</taxon>
        <taxon>Microbacterium</taxon>
    </lineage>
</organism>
<gene>
    <name evidence="2" type="ORF">ET475_05550</name>
</gene>
<dbReference type="Pfam" id="PF01402">
    <property type="entry name" value="RHH_1"/>
    <property type="match status" value="1"/>
</dbReference>
<sequence>MTVRLPAELDAKLEEIAAAEHVSKHALLLQGAQLIAARRDRGAQIAEAVDFVRAHDAELLERLADA</sequence>
<dbReference type="GO" id="GO:0006355">
    <property type="term" value="P:regulation of DNA-templated transcription"/>
    <property type="evidence" value="ECO:0007669"/>
    <property type="project" value="InterPro"/>
</dbReference>
<dbReference type="InterPro" id="IPR010985">
    <property type="entry name" value="Ribbon_hlx_hlx"/>
</dbReference>
<evidence type="ECO:0000313" key="2">
    <source>
        <dbReference type="EMBL" id="QAY61735.1"/>
    </source>
</evidence>
<dbReference type="Proteomes" id="UP000293995">
    <property type="component" value="Chromosome"/>
</dbReference>
<proteinExistence type="predicted"/>
<dbReference type="InterPro" id="IPR002145">
    <property type="entry name" value="CopG"/>
</dbReference>
<evidence type="ECO:0000259" key="1">
    <source>
        <dbReference type="Pfam" id="PF01402"/>
    </source>
</evidence>
<dbReference type="SUPFAM" id="SSF47598">
    <property type="entry name" value="Ribbon-helix-helix"/>
    <property type="match status" value="1"/>
</dbReference>
<evidence type="ECO:0000313" key="3">
    <source>
        <dbReference type="Proteomes" id="UP000293995"/>
    </source>
</evidence>
<name>A0A4P6EHD6_9MICO</name>
<keyword evidence="3" id="KW-1185">Reference proteome</keyword>
<accession>A0A4P6EHD6</accession>
<dbReference type="EMBL" id="CP035494">
    <property type="protein sequence ID" value="QAY61735.1"/>
    <property type="molecule type" value="Genomic_DNA"/>
</dbReference>
<protein>
    <submittedName>
        <fullName evidence="2">Ribbon-helix-helix protein, CopG family</fullName>
    </submittedName>
</protein>
<reference evidence="2 3" key="1">
    <citation type="submission" date="2019-01" db="EMBL/GenBank/DDBJ databases">
        <title>Genome sequencing of strain DFW100M-13.</title>
        <authorList>
            <person name="Heo J."/>
            <person name="Kim S.-J."/>
            <person name="Kim J.-S."/>
            <person name="Hong S.-B."/>
            <person name="Kwon S.-W."/>
        </authorList>
    </citation>
    <scope>NUCLEOTIDE SEQUENCE [LARGE SCALE GENOMIC DNA]</scope>
    <source>
        <strain evidence="2 3">DFW100M-13</strain>
    </source>
</reference>
<dbReference type="AlphaFoldDB" id="A0A4P6EHD6"/>